<dbReference type="InterPro" id="IPR036236">
    <property type="entry name" value="Znf_C2H2_sf"/>
</dbReference>
<evidence type="ECO:0000256" key="6">
    <source>
        <dbReference type="SAM" id="MobiDB-lite"/>
    </source>
</evidence>
<dbReference type="PANTHER" id="PTHR12786">
    <property type="entry name" value="SPLICING FACTOR SF3A-RELATED"/>
    <property type="match status" value="1"/>
</dbReference>
<evidence type="ECO:0000256" key="4">
    <source>
        <dbReference type="ARBA" id="ARBA00022833"/>
    </source>
</evidence>
<keyword evidence="3" id="KW-0863">Zinc-finger</keyword>
<dbReference type="InterPro" id="IPR051421">
    <property type="entry name" value="RNA_Proc_DNA_Dmg_Regulator"/>
</dbReference>
<dbReference type="InterPro" id="IPR024598">
    <property type="entry name" value="SF3a60/Prp9_C"/>
</dbReference>
<protein>
    <submittedName>
        <fullName evidence="8">Putative pre-mRNA-splicing factor</fullName>
    </submittedName>
</protein>
<dbReference type="Proteomes" id="UP000094285">
    <property type="component" value="Unassembled WGS sequence"/>
</dbReference>
<dbReference type="AlphaFoldDB" id="A0A1E4SQ45"/>
<proteinExistence type="predicted"/>
<dbReference type="SMART" id="SM00355">
    <property type="entry name" value="ZnF_C2H2"/>
    <property type="match status" value="2"/>
</dbReference>
<gene>
    <name evidence="8" type="ORF">CANTADRAFT_3714</name>
</gene>
<dbReference type="InterPro" id="IPR022755">
    <property type="entry name" value="Znf_C2H2_jaz"/>
</dbReference>
<dbReference type="InterPro" id="IPR013087">
    <property type="entry name" value="Znf_C2H2_type"/>
</dbReference>
<evidence type="ECO:0000259" key="7">
    <source>
        <dbReference type="PROSITE" id="PS00028"/>
    </source>
</evidence>
<dbReference type="STRING" id="984487.A0A1E4SQ45"/>
<dbReference type="SMART" id="SM00451">
    <property type="entry name" value="ZnF_U1"/>
    <property type="match status" value="2"/>
</dbReference>
<evidence type="ECO:0000313" key="9">
    <source>
        <dbReference type="Proteomes" id="UP000094285"/>
    </source>
</evidence>
<dbReference type="Pfam" id="PF12171">
    <property type="entry name" value="zf-C2H2_jaz"/>
    <property type="match status" value="1"/>
</dbReference>
<keyword evidence="2" id="KW-0479">Metal-binding</keyword>
<feature type="region of interest" description="Disordered" evidence="6">
    <location>
        <begin position="343"/>
        <end position="401"/>
    </location>
</feature>
<dbReference type="GeneID" id="30982843"/>
<feature type="domain" description="C2H2-type" evidence="7">
    <location>
        <begin position="285"/>
        <end position="307"/>
    </location>
</feature>
<dbReference type="PANTHER" id="PTHR12786:SF2">
    <property type="entry name" value="SPLICING FACTOR 3A SUBUNIT 3"/>
    <property type="match status" value="1"/>
</dbReference>
<feature type="compositionally biased region" description="Basic and acidic residues" evidence="6">
    <location>
        <begin position="348"/>
        <end position="368"/>
    </location>
</feature>
<name>A0A1E4SQ45_9ASCO</name>
<keyword evidence="4" id="KW-0862">Zinc</keyword>
<dbReference type="GO" id="GO:0008270">
    <property type="term" value="F:zinc ion binding"/>
    <property type="evidence" value="ECO:0007669"/>
    <property type="project" value="UniProtKB-KW"/>
</dbReference>
<keyword evidence="9" id="KW-1185">Reference proteome</keyword>
<dbReference type="RefSeq" id="XP_020066748.1">
    <property type="nucleotide sequence ID" value="XM_020208706.1"/>
</dbReference>
<dbReference type="Pfam" id="PF11931">
    <property type="entry name" value="SF3a60_Prp9_C"/>
    <property type="match status" value="1"/>
</dbReference>
<keyword evidence="5" id="KW-0539">Nucleus</keyword>
<sequence>MFPYIESQRSKLEEIDAIESNIAKRFKRNPYLLPESRRPSPDILTATRANKRSQKESVLQQHEIKRFVEKYSTLRANVLGFKEKNELFQEELTRISDPKLTFSAFDEALELIKQKHEQDSASGVLLLAAEDINKVYAPYSGALLEGNPAKVQRLNTFEDKEKVRVKKRYIISEAAANIDVDQLFTSEEEFGKFLDLLFAYELYKQHLNTEIASYVEFTYKLNNYPLMAKNEHFDTYLHQIVKYLEQFIVKTNPLLDTTKLLGDLYSTFEPGDVESLKTPTDELFCVACQKTFTKATVYEGHLSGKKHKKNVEKSSQKSENNRLYLQFQLDQLLKHLSPVLDATRNNATRKEGMTEREKMIEETGKAGDESEYTTVNSSDSEFSDSDSDANSDEDEYENYKDLPLGADGTPIPFWLFKLQGLNKSYQCQICGNISYKGRMAFDKHFSSAKHQHGLRFLGITDEFLPLFKSIVDIEEAIDLWKKIKRDKRIDEGEVENAVEVEDEDGNVMSEKDYLELERQGLL</sequence>
<dbReference type="EMBL" id="KV453909">
    <property type="protein sequence ID" value="ODV81626.1"/>
    <property type="molecule type" value="Genomic_DNA"/>
</dbReference>
<evidence type="ECO:0000256" key="3">
    <source>
        <dbReference type="ARBA" id="ARBA00022771"/>
    </source>
</evidence>
<feature type="region of interest" description="Disordered" evidence="6">
    <location>
        <begin position="32"/>
        <end position="55"/>
    </location>
</feature>
<organism evidence="8 9">
    <name type="scientific">Suhomyces tanzawaensis NRRL Y-17324</name>
    <dbReference type="NCBI Taxonomy" id="984487"/>
    <lineage>
        <taxon>Eukaryota</taxon>
        <taxon>Fungi</taxon>
        <taxon>Dikarya</taxon>
        <taxon>Ascomycota</taxon>
        <taxon>Saccharomycotina</taxon>
        <taxon>Pichiomycetes</taxon>
        <taxon>Debaryomycetaceae</taxon>
        <taxon>Suhomyces</taxon>
    </lineage>
</organism>
<evidence type="ECO:0000256" key="2">
    <source>
        <dbReference type="ARBA" id="ARBA00022723"/>
    </source>
</evidence>
<dbReference type="InterPro" id="IPR003604">
    <property type="entry name" value="Matrin/U1-like-C_Znf_C2H2"/>
</dbReference>
<accession>A0A1E4SQ45</accession>
<dbReference type="GO" id="GO:0005681">
    <property type="term" value="C:spliceosomal complex"/>
    <property type="evidence" value="ECO:0007669"/>
    <property type="project" value="InterPro"/>
</dbReference>
<dbReference type="PROSITE" id="PS00028">
    <property type="entry name" value="ZINC_FINGER_C2H2_1"/>
    <property type="match status" value="1"/>
</dbReference>
<reference evidence="9" key="1">
    <citation type="submission" date="2016-05" db="EMBL/GenBank/DDBJ databases">
        <title>Comparative genomics of biotechnologically important yeasts.</title>
        <authorList>
            <consortium name="DOE Joint Genome Institute"/>
            <person name="Riley R."/>
            <person name="Haridas S."/>
            <person name="Wolfe K.H."/>
            <person name="Lopes M.R."/>
            <person name="Hittinger C.T."/>
            <person name="Goker M."/>
            <person name="Salamov A."/>
            <person name="Wisecaver J."/>
            <person name="Long T.M."/>
            <person name="Aerts A.L."/>
            <person name="Barry K."/>
            <person name="Choi C."/>
            <person name="Clum A."/>
            <person name="Coughlan A.Y."/>
            <person name="Deshpande S."/>
            <person name="Douglass A.P."/>
            <person name="Hanson S.J."/>
            <person name="Klenk H.-P."/>
            <person name="Labutti K."/>
            <person name="Lapidus A."/>
            <person name="Lindquist E."/>
            <person name="Lipzen A."/>
            <person name="Meier-Kolthoff J.P."/>
            <person name="Ohm R.A."/>
            <person name="Otillar R.P."/>
            <person name="Pangilinan J."/>
            <person name="Peng Y."/>
            <person name="Rokas A."/>
            <person name="Rosa C.A."/>
            <person name="Scheuner C."/>
            <person name="Sibirny A.A."/>
            <person name="Slot J.C."/>
            <person name="Stielow J.B."/>
            <person name="Sun H."/>
            <person name="Kurtzman C.P."/>
            <person name="Blackwell M."/>
            <person name="Grigoriev I.V."/>
            <person name="Jeffries T.W."/>
        </authorList>
    </citation>
    <scope>NUCLEOTIDE SEQUENCE [LARGE SCALE GENOMIC DNA]</scope>
    <source>
        <strain evidence="9">NRRL Y-17324</strain>
    </source>
</reference>
<evidence type="ECO:0000256" key="5">
    <source>
        <dbReference type="ARBA" id="ARBA00023242"/>
    </source>
</evidence>
<evidence type="ECO:0000313" key="8">
    <source>
        <dbReference type="EMBL" id="ODV81626.1"/>
    </source>
</evidence>
<feature type="compositionally biased region" description="Acidic residues" evidence="6">
    <location>
        <begin position="381"/>
        <end position="396"/>
    </location>
</feature>
<dbReference type="InterPro" id="IPR031590">
    <property type="entry name" value="PRP9_N"/>
</dbReference>
<dbReference type="SUPFAM" id="SSF57667">
    <property type="entry name" value="beta-beta-alpha zinc fingers"/>
    <property type="match status" value="1"/>
</dbReference>
<dbReference type="GO" id="GO:0003723">
    <property type="term" value="F:RNA binding"/>
    <property type="evidence" value="ECO:0007669"/>
    <property type="project" value="InterPro"/>
</dbReference>
<dbReference type="OrthoDB" id="2160351at2759"/>
<evidence type="ECO:0000256" key="1">
    <source>
        <dbReference type="ARBA" id="ARBA00004123"/>
    </source>
</evidence>
<dbReference type="Gene3D" id="3.30.160.60">
    <property type="entry name" value="Classic Zinc Finger"/>
    <property type="match status" value="1"/>
</dbReference>
<dbReference type="GO" id="GO:0000398">
    <property type="term" value="P:mRNA splicing, via spliceosome"/>
    <property type="evidence" value="ECO:0007669"/>
    <property type="project" value="InterPro"/>
</dbReference>
<comment type="subcellular location">
    <subcellularLocation>
        <location evidence="1">Nucleus</location>
    </subcellularLocation>
</comment>
<dbReference type="Pfam" id="PF16958">
    <property type="entry name" value="PRP9_N"/>
    <property type="match status" value="1"/>
</dbReference>